<evidence type="ECO:0000259" key="2">
    <source>
        <dbReference type="Pfam" id="PF14501"/>
    </source>
</evidence>
<feature type="transmembrane region" description="Helical" evidence="1">
    <location>
        <begin position="121"/>
        <end position="139"/>
    </location>
</feature>
<organism evidence="3 4">
    <name type="scientific">Streptococcus suis</name>
    <dbReference type="NCBI Taxonomy" id="1307"/>
    <lineage>
        <taxon>Bacteria</taxon>
        <taxon>Bacillati</taxon>
        <taxon>Bacillota</taxon>
        <taxon>Bacilli</taxon>
        <taxon>Lactobacillales</taxon>
        <taxon>Streptococcaceae</taxon>
        <taxon>Streptococcus</taxon>
    </lineage>
</organism>
<dbReference type="GO" id="GO:0042802">
    <property type="term" value="F:identical protein binding"/>
    <property type="evidence" value="ECO:0007669"/>
    <property type="project" value="TreeGrafter"/>
</dbReference>
<keyword evidence="1" id="KW-0472">Membrane</keyword>
<gene>
    <name evidence="3" type="ORF">ERS132406_00532</name>
</gene>
<evidence type="ECO:0000256" key="1">
    <source>
        <dbReference type="SAM" id="Phobius"/>
    </source>
</evidence>
<evidence type="ECO:0000313" key="3">
    <source>
        <dbReference type="EMBL" id="CYU65323.1"/>
    </source>
</evidence>
<proteinExistence type="predicted"/>
<dbReference type="InterPro" id="IPR032834">
    <property type="entry name" value="NatK-like_C"/>
</dbReference>
<name>A0A116RX08_STRSU</name>
<feature type="transmembrane region" description="Helical" evidence="1">
    <location>
        <begin position="6"/>
        <end position="22"/>
    </location>
</feature>
<evidence type="ECO:0000313" key="4">
    <source>
        <dbReference type="Proteomes" id="UP000072083"/>
    </source>
</evidence>
<protein>
    <submittedName>
        <fullName evidence="3">Truncated SilB</fullName>
    </submittedName>
</protein>
<sequence>MSDIILLALTFAFIAILITMHAKVYGYKVTVKNLSLYTLSFFLYSALLTFISDYLGDDLIIPILIYPTYFLLHTFYITKGKMRWVFLIFYSWFPIAFWDIEHSFINYFITSNIPSLNKGDRNMVFVISIIAGLLVLLLFRLFKYDFSHLRKKQLNVKDRATLYLANASMFFYYMIIPFIATTERISSIDLSHYKEMITALYFILFICFVNILDRNLKQELQEKMILQKEIQLQNITNYSQQIERLYQDVRGFRHDYVNILTSLKIGIDSQDMNIVSEIYQNVLKDSGKNLRGKKFDVARLRNILDLPLKSLLISKLSEAQSLSVPVSLEIEKPITLKNMEKIDFLTVISILLDNAVEAAAEADTESGIVVCFFENPTKNKQVFIVQNSTKEKQVDVSKLFQRGVSSKGEERGIGLSNVNEILRAYPEVSLQTLSSNYVFKQILEMEI</sequence>
<dbReference type="Gene3D" id="3.30.565.10">
    <property type="entry name" value="Histidine kinase-like ATPase, C-terminal domain"/>
    <property type="match status" value="1"/>
</dbReference>
<feature type="transmembrane region" description="Helical" evidence="1">
    <location>
        <begin position="59"/>
        <end position="77"/>
    </location>
</feature>
<dbReference type="Proteomes" id="UP000072083">
    <property type="component" value="Unassembled WGS sequence"/>
</dbReference>
<feature type="transmembrane region" description="Helical" evidence="1">
    <location>
        <begin position="34"/>
        <end position="53"/>
    </location>
</feature>
<dbReference type="RefSeq" id="WP_044759750.1">
    <property type="nucleotide sequence ID" value="NZ_CEEJ01000153.1"/>
</dbReference>
<keyword evidence="1" id="KW-0812">Transmembrane</keyword>
<accession>A0A116RX08</accession>
<dbReference type="PANTHER" id="PTHR40448:SF1">
    <property type="entry name" value="TWO-COMPONENT SENSOR HISTIDINE KINASE"/>
    <property type="match status" value="1"/>
</dbReference>
<dbReference type="AlphaFoldDB" id="A0A116RX08"/>
<dbReference type="PANTHER" id="PTHR40448">
    <property type="entry name" value="TWO-COMPONENT SENSOR HISTIDINE KINASE"/>
    <property type="match status" value="1"/>
</dbReference>
<keyword evidence="1" id="KW-1133">Transmembrane helix</keyword>
<dbReference type="InterPro" id="IPR036890">
    <property type="entry name" value="HATPase_C_sf"/>
</dbReference>
<dbReference type="SUPFAM" id="SSF55874">
    <property type="entry name" value="ATPase domain of HSP90 chaperone/DNA topoisomerase II/histidine kinase"/>
    <property type="match status" value="1"/>
</dbReference>
<dbReference type="Pfam" id="PF14501">
    <property type="entry name" value="HATPase_c_5"/>
    <property type="match status" value="1"/>
</dbReference>
<feature type="transmembrane region" description="Helical" evidence="1">
    <location>
        <begin position="160"/>
        <end position="180"/>
    </location>
</feature>
<feature type="domain" description="Sensor histidine kinase NatK-like C-terminal" evidence="2">
    <location>
        <begin position="339"/>
        <end position="443"/>
    </location>
</feature>
<feature type="transmembrane region" description="Helical" evidence="1">
    <location>
        <begin position="84"/>
        <end position="109"/>
    </location>
</feature>
<reference evidence="3 4" key="1">
    <citation type="submission" date="2016-02" db="EMBL/GenBank/DDBJ databases">
        <authorList>
            <consortium name="Pathogen Informatics"/>
        </authorList>
    </citation>
    <scope>NUCLEOTIDE SEQUENCE [LARGE SCALE GENOMIC DNA]</scope>
    <source>
        <strain evidence="3 4">LSS44</strain>
    </source>
</reference>
<dbReference type="EMBL" id="FIGZ01000003">
    <property type="protein sequence ID" value="CYU65323.1"/>
    <property type="molecule type" value="Genomic_DNA"/>
</dbReference>
<feature type="transmembrane region" description="Helical" evidence="1">
    <location>
        <begin position="192"/>
        <end position="212"/>
    </location>
</feature>